<gene>
    <name evidence="2" type="ORF">P4S50_09850</name>
</gene>
<protein>
    <recommendedName>
        <fullName evidence="4">DUF4236 domain-containing protein</fullName>
    </recommendedName>
</protein>
<dbReference type="EMBL" id="CP120733">
    <property type="protein sequence ID" value="WFD08703.1"/>
    <property type="molecule type" value="Genomic_DNA"/>
</dbReference>
<name>A0ABY8E743_9FIRM</name>
<reference evidence="2 3" key="1">
    <citation type="submission" date="2023-03" db="EMBL/GenBank/DDBJ databases">
        <title>Complete genome sequence of Tepidibacter sp. SWIR-1, isolated from a deep-sea hydrothermal vent.</title>
        <authorList>
            <person name="Li X."/>
        </authorList>
    </citation>
    <scope>NUCLEOTIDE SEQUENCE [LARGE SCALE GENOMIC DNA]</scope>
    <source>
        <strain evidence="2 3">SWIR-1</strain>
    </source>
</reference>
<organism evidence="2 3">
    <name type="scientific">Tepidibacter hydrothermalis</name>
    <dbReference type="NCBI Taxonomy" id="3036126"/>
    <lineage>
        <taxon>Bacteria</taxon>
        <taxon>Bacillati</taxon>
        <taxon>Bacillota</taxon>
        <taxon>Clostridia</taxon>
        <taxon>Peptostreptococcales</taxon>
        <taxon>Peptostreptococcaceae</taxon>
        <taxon>Tepidibacter</taxon>
    </lineage>
</organism>
<evidence type="ECO:0008006" key="4">
    <source>
        <dbReference type="Google" id="ProtNLM"/>
    </source>
</evidence>
<dbReference type="Proteomes" id="UP001222800">
    <property type="component" value="Chromosome"/>
</dbReference>
<proteinExistence type="predicted"/>
<keyword evidence="3" id="KW-1185">Reference proteome</keyword>
<sequence>MGFRFRKSINLGGEVRLNLGKKSTKSNTKRSTYNNVQSSSSDINKSPFISSTLPKELIRILLILWMLLSMRVN</sequence>
<feature type="region of interest" description="Disordered" evidence="1">
    <location>
        <begin position="20"/>
        <end position="42"/>
    </location>
</feature>
<accession>A0ABY8E743</accession>
<evidence type="ECO:0000313" key="3">
    <source>
        <dbReference type="Proteomes" id="UP001222800"/>
    </source>
</evidence>
<dbReference type="RefSeq" id="WP_277730611.1">
    <property type="nucleotide sequence ID" value="NZ_CP120733.1"/>
</dbReference>
<evidence type="ECO:0000256" key="1">
    <source>
        <dbReference type="SAM" id="MobiDB-lite"/>
    </source>
</evidence>
<evidence type="ECO:0000313" key="2">
    <source>
        <dbReference type="EMBL" id="WFD08703.1"/>
    </source>
</evidence>